<evidence type="ECO:0000256" key="1">
    <source>
        <dbReference type="ARBA" id="ARBA00009923"/>
    </source>
</evidence>
<reference evidence="5" key="3">
    <citation type="submission" date="2025-09" db="UniProtKB">
        <authorList>
            <consortium name="Ensembl"/>
        </authorList>
    </citation>
    <scope>IDENTIFICATION</scope>
</reference>
<dbReference type="Pfam" id="PF00188">
    <property type="entry name" value="CAP"/>
    <property type="match status" value="1"/>
</dbReference>
<dbReference type="Proteomes" id="UP000472265">
    <property type="component" value="Chromosome 22"/>
</dbReference>
<evidence type="ECO:0000256" key="2">
    <source>
        <dbReference type="SAM" id="MobiDB-lite"/>
    </source>
</evidence>
<dbReference type="InParanoid" id="A0A671VPC7"/>
<dbReference type="InterPro" id="IPR018244">
    <property type="entry name" value="Allrgn_V5/Tpx1_CS"/>
</dbReference>
<evidence type="ECO:0000313" key="6">
    <source>
        <dbReference type="Proteomes" id="UP000472265"/>
    </source>
</evidence>
<dbReference type="AlphaFoldDB" id="A0A671VPC7"/>
<dbReference type="GeneTree" id="ENSGT00940000156439"/>
<keyword evidence="6" id="KW-1185">Reference proteome</keyword>
<organism evidence="5 6">
    <name type="scientific">Sparus aurata</name>
    <name type="common">Gilthead sea bream</name>
    <dbReference type="NCBI Taxonomy" id="8175"/>
    <lineage>
        <taxon>Eukaryota</taxon>
        <taxon>Metazoa</taxon>
        <taxon>Chordata</taxon>
        <taxon>Craniata</taxon>
        <taxon>Vertebrata</taxon>
        <taxon>Euteleostomi</taxon>
        <taxon>Actinopterygii</taxon>
        <taxon>Neopterygii</taxon>
        <taxon>Teleostei</taxon>
        <taxon>Neoteleostei</taxon>
        <taxon>Acanthomorphata</taxon>
        <taxon>Eupercaria</taxon>
        <taxon>Spariformes</taxon>
        <taxon>Sparidae</taxon>
        <taxon>Sparus</taxon>
    </lineage>
</organism>
<dbReference type="PROSITE" id="PS01009">
    <property type="entry name" value="CRISP_1"/>
    <property type="match status" value="1"/>
</dbReference>
<feature type="region of interest" description="Disordered" evidence="2">
    <location>
        <begin position="60"/>
        <end position="140"/>
    </location>
</feature>
<feature type="signal peptide" evidence="3">
    <location>
        <begin position="1"/>
        <end position="24"/>
    </location>
</feature>
<protein>
    <submittedName>
        <fullName evidence="5">Cysteine rich secretory protein 2</fullName>
    </submittedName>
</protein>
<gene>
    <name evidence="5" type="primary">CRISP2</name>
</gene>
<evidence type="ECO:0000256" key="3">
    <source>
        <dbReference type="SAM" id="SignalP"/>
    </source>
</evidence>
<dbReference type="InterPro" id="IPR001283">
    <property type="entry name" value="CRISP-related"/>
</dbReference>
<dbReference type="Gene3D" id="3.40.33.10">
    <property type="entry name" value="CAP"/>
    <property type="match status" value="1"/>
</dbReference>
<comment type="similarity">
    <text evidence="1">Belongs to the CRISP family.</text>
</comment>
<evidence type="ECO:0000259" key="4">
    <source>
        <dbReference type="SMART" id="SM00198"/>
    </source>
</evidence>
<reference evidence="5" key="2">
    <citation type="submission" date="2025-08" db="UniProtKB">
        <authorList>
            <consortium name="Ensembl"/>
        </authorList>
    </citation>
    <scope>IDENTIFICATION</scope>
</reference>
<feature type="chain" id="PRO_5025584096" evidence="3">
    <location>
        <begin position="25"/>
        <end position="306"/>
    </location>
</feature>
<dbReference type="GO" id="GO:0005576">
    <property type="term" value="C:extracellular region"/>
    <property type="evidence" value="ECO:0007669"/>
    <property type="project" value="InterPro"/>
</dbReference>
<dbReference type="PRINTS" id="PR00837">
    <property type="entry name" value="V5TPXLIKE"/>
</dbReference>
<dbReference type="PANTHER" id="PTHR10334">
    <property type="entry name" value="CYSTEINE-RICH SECRETORY PROTEIN-RELATED"/>
    <property type="match status" value="1"/>
</dbReference>
<dbReference type="SMART" id="SM00198">
    <property type="entry name" value="SCP"/>
    <property type="match status" value="1"/>
</dbReference>
<feature type="compositionally biased region" description="Low complexity" evidence="2">
    <location>
        <begin position="95"/>
        <end position="121"/>
    </location>
</feature>
<reference evidence="5" key="1">
    <citation type="submission" date="2021-04" db="EMBL/GenBank/DDBJ databases">
        <authorList>
            <consortium name="Wellcome Sanger Institute Data Sharing"/>
        </authorList>
    </citation>
    <scope>NUCLEOTIDE SEQUENCE [LARGE SCALE GENOMIC DNA]</scope>
</reference>
<keyword evidence="3" id="KW-0732">Signal</keyword>
<sequence length="306" mass="33906">MSLYTLSFLCALAIFALQVPGNLGRNYIDIPVIGRVYLTGKTKVTKTVQNGSNGRTTITRITGSLPGGWNPFKPVNPNNRWKPVNPNNRWNPNKPSGNSSPGSSRGSGGSPSSSTSVSPSGIVNKHNDLRRNVSPPASDMLKMSWSKDLAANAQKWADKCTQGHSSEDIRKRKNFGENLYMSSGPSDWDSVIQSWYDEVNFWKYGVGATKKKEAVGHYTQVVWATSKKIGCGMATCPNAKYKYYFVCQYSPAGNSKMFYKRFPYKKGTPCSACRGSCENKLCSKWQNNTSQLHTPYHVTMQSDTYS</sequence>
<feature type="compositionally biased region" description="Polar residues" evidence="2">
    <location>
        <begin position="85"/>
        <end position="94"/>
    </location>
</feature>
<dbReference type="SUPFAM" id="SSF55797">
    <property type="entry name" value="PR-1-like"/>
    <property type="match status" value="1"/>
</dbReference>
<name>A0A671VPC7_SPAAU</name>
<accession>A0A671VPC7</accession>
<dbReference type="InterPro" id="IPR014044">
    <property type="entry name" value="CAP_dom"/>
</dbReference>
<dbReference type="FunFam" id="3.40.33.10:FF:000005">
    <property type="entry name" value="Cysteine-rich secretory protein 2"/>
    <property type="match status" value="1"/>
</dbReference>
<dbReference type="Ensembl" id="ENSSAUT00010029047.1">
    <property type="protein sequence ID" value="ENSSAUP00010027537.1"/>
    <property type="gene ID" value="ENSSAUG00010011901.1"/>
</dbReference>
<dbReference type="InterPro" id="IPR035940">
    <property type="entry name" value="CAP_sf"/>
</dbReference>
<evidence type="ECO:0000313" key="5">
    <source>
        <dbReference type="Ensembl" id="ENSSAUP00010027537.1"/>
    </source>
</evidence>
<feature type="domain" description="SCP" evidence="4">
    <location>
        <begin position="117"/>
        <end position="257"/>
    </location>
</feature>
<proteinExistence type="inferred from homology"/>